<keyword evidence="6" id="KW-1185">Reference proteome</keyword>
<reference evidence="6" key="1">
    <citation type="journal article" date="2016" name="Nature">
        <title>The genome of the seagrass Zostera marina reveals angiosperm adaptation to the sea.</title>
        <authorList>
            <person name="Olsen J.L."/>
            <person name="Rouze P."/>
            <person name="Verhelst B."/>
            <person name="Lin Y.-C."/>
            <person name="Bayer T."/>
            <person name="Collen J."/>
            <person name="Dattolo E."/>
            <person name="De Paoli E."/>
            <person name="Dittami S."/>
            <person name="Maumus F."/>
            <person name="Michel G."/>
            <person name="Kersting A."/>
            <person name="Lauritano C."/>
            <person name="Lohaus R."/>
            <person name="Toepel M."/>
            <person name="Tonon T."/>
            <person name="Vanneste K."/>
            <person name="Amirebrahimi M."/>
            <person name="Brakel J."/>
            <person name="Bostroem C."/>
            <person name="Chovatia M."/>
            <person name="Grimwood J."/>
            <person name="Jenkins J.W."/>
            <person name="Jueterbock A."/>
            <person name="Mraz A."/>
            <person name="Stam W.T."/>
            <person name="Tice H."/>
            <person name="Bornberg-Bauer E."/>
            <person name="Green P.J."/>
            <person name="Pearson G.A."/>
            <person name="Procaccini G."/>
            <person name="Duarte C.M."/>
            <person name="Schmutz J."/>
            <person name="Reusch T.B.H."/>
            <person name="Van de Peer Y."/>
        </authorList>
    </citation>
    <scope>NUCLEOTIDE SEQUENCE [LARGE SCALE GENOMIC DNA]</scope>
    <source>
        <strain evidence="6">cv. Finnish</strain>
    </source>
</reference>
<keyword evidence="2" id="KW-0472">Membrane</keyword>
<feature type="domain" description="Malectin-like" evidence="4">
    <location>
        <begin position="29"/>
        <end position="363"/>
    </location>
</feature>
<accession>A0A0K9Q2Y3</accession>
<dbReference type="PANTHER" id="PTHR45631:SF191">
    <property type="entry name" value="DI-GLUCOSE BINDING PROTEIN WITH LEUCINE-RICH REPEAT DOMAIN-CONTAINING PROTEIN"/>
    <property type="match status" value="1"/>
</dbReference>
<dbReference type="EMBL" id="LFYR01000129">
    <property type="protein sequence ID" value="KMZ75676.1"/>
    <property type="molecule type" value="Genomic_DNA"/>
</dbReference>
<keyword evidence="2" id="KW-1133">Transmembrane helix</keyword>
<feature type="transmembrane region" description="Helical" evidence="2">
    <location>
        <begin position="553"/>
        <end position="574"/>
    </location>
</feature>
<dbReference type="InterPro" id="IPR001611">
    <property type="entry name" value="Leu-rich_rpt"/>
</dbReference>
<keyword evidence="5" id="KW-0808">Transferase</keyword>
<dbReference type="OMA" id="EMEAHGP"/>
<protein>
    <submittedName>
        <fullName evidence="5">Leucine-rich repeat protein kinase family protein</fullName>
    </submittedName>
</protein>
<dbReference type="AlphaFoldDB" id="A0A0K9Q2Y3"/>
<dbReference type="Pfam" id="PF00560">
    <property type="entry name" value="LRR_1"/>
    <property type="match status" value="2"/>
</dbReference>
<dbReference type="GO" id="GO:0016020">
    <property type="term" value="C:membrane"/>
    <property type="evidence" value="ECO:0007669"/>
    <property type="project" value="UniProtKB-SubCell"/>
</dbReference>
<evidence type="ECO:0000256" key="3">
    <source>
        <dbReference type="SAM" id="SignalP"/>
    </source>
</evidence>
<evidence type="ECO:0000256" key="1">
    <source>
        <dbReference type="ARBA" id="ARBA00004167"/>
    </source>
</evidence>
<dbReference type="GO" id="GO:0016301">
    <property type="term" value="F:kinase activity"/>
    <property type="evidence" value="ECO:0007669"/>
    <property type="project" value="UniProtKB-KW"/>
</dbReference>
<dbReference type="Gene3D" id="2.60.120.430">
    <property type="entry name" value="Galactose-binding lectin"/>
    <property type="match status" value="2"/>
</dbReference>
<keyword evidence="5" id="KW-0418">Kinase</keyword>
<evidence type="ECO:0000313" key="5">
    <source>
        <dbReference type="EMBL" id="KMZ75676.1"/>
    </source>
</evidence>
<organism evidence="5 6">
    <name type="scientific">Zostera marina</name>
    <name type="common">Eelgrass</name>
    <dbReference type="NCBI Taxonomy" id="29655"/>
    <lineage>
        <taxon>Eukaryota</taxon>
        <taxon>Viridiplantae</taxon>
        <taxon>Streptophyta</taxon>
        <taxon>Embryophyta</taxon>
        <taxon>Tracheophyta</taxon>
        <taxon>Spermatophyta</taxon>
        <taxon>Magnoliopsida</taxon>
        <taxon>Liliopsida</taxon>
        <taxon>Zosteraceae</taxon>
        <taxon>Zostera</taxon>
    </lineage>
</organism>
<dbReference type="Gene3D" id="3.80.10.10">
    <property type="entry name" value="Ribonuclease Inhibitor"/>
    <property type="match status" value="1"/>
</dbReference>
<dbReference type="FunFam" id="3.80.10.10:FF:000135">
    <property type="entry name" value="Putative LRR receptor-like serine/threonine-protein kinase"/>
    <property type="match status" value="1"/>
</dbReference>
<dbReference type="InterPro" id="IPR024788">
    <property type="entry name" value="Malectin-like_Carb-bd_dom"/>
</dbReference>
<dbReference type="SUPFAM" id="SSF52058">
    <property type="entry name" value="L domain-like"/>
    <property type="match status" value="1"/>
</dbReference>
<evidence type="ECO:0000259" key="4">
    <source>
        <dbReference type="Pfam" id="PF12819"/>
    </source>
</evidence>
<dbReference type="Pfam" id="PF12819">
    <property type="entry name" value="Malectin_like"/>
    <property type="match status" value="1"/>
</dbReference>
<dbReference type="PANTHER" id="PTHR45631">
    <property type="entry name" value="OS07G0107800 PROTEIN-RELATED"/>
    <property type="match status" value="1"/>
</dbReference>
<name>A0A0K9Q2Y3_ZOSMR</name>
<keyword evidence="2" id="KW-0812">Transmembrane</keyword>
<evidence type="ECO:0000313" key="6">
    <source>
        <dbReference type="Proteomes" id="UP000036987"/>
    </source>
</evidence>
<dbReference type="STRING" id="29655.A0A0K9Q2Y3"/>
<dbReference type="Proteomes" id="UP000036987">
    <property type="component" value="Unassembled WGS sequence"/>
</dbReference>
<comment type="subcellular location">
    <subcellularLocation>
        <location evidence="1">Membrane</location>
        <topology evidence="1">Single-pass membrane protein</topology>
    </subcellularLocation>
</comment>
<gene>
    <name evidence="5" type="ORF">ZOSMA_111G00270</name>
</gene>
<proteinExistence type="predicted"/>
<comment type="caution">
    <text evidence="5">The sequence shown here is derived from an EMBL/GenBank/DDBJ whole genome shotgun (WGS) entry which is preliminary data.</text>
</comment>
<feature type="signal peptide" evidence="3">
    <location>
        <begin position="1"/>
        <end position="21"/>
    </location>
</feature>
<keyword evidence="3" id="KW-0732">Signal</keyword>
<dbReference type="InterPro" id="IPR032675">
    <property type="entry name" value="LRR_dom_sf"/>
</dbReference>
<dbReference type="OrthoDB" id="2018673at2759"/>
<evidence type="ECO:0000256" key="2">
    <source>
        <dbReference type="SAM" id="Phobius"/>
    </source>
</evidence>
<sequence length="626" mass="69386">MPLFLLLILLIPTLLPSTSLSYDEVSFLIDCGGSDNFTDDFNRKWTSDAFYSGGSPAVVAEPHVFEQKYEKSLRFFSPMSYGKKNCYSIPVPSGRYYIRIFTVYDNYDSKRRTPSFDVSVESTLVFSWPSTWTEAASRSGAYFDLFVFVDDGEADVCFYSIATDAPVVGAIEVVGVDPLSYDSSTTGRELILVNYGRLTCGSNPFGPGFTNDTDRFGRVWQSDSTLRSQASTSTVKSLSTSRPILGADLAPNHFPVRLYQNAITTTQLKMSLDYEFPVDTRLDYMLWFHFAEIDPEVKHAGERVFDIYIDGKKTSRIDIFKEIGSFSAFKWQHVVANISSTPLSIRIVPVVGKPLISGIENYAMVLLDPPTISYQAEAMRALKKSLRVPDRMGWNGDPCSPSNWDAWEGVTCHRNENGLGLVLTQLDLGSQGLKGYISDEIGMLTNLVSVNLSSNSLQGILPSGLGQKSLATLDLSGNQFNGNIPESLGSPNLHLLLLNNNELKGQVPQMVYSIGVHGGEIDLTGNKGLCGVPSLPDCSFLWDKGKLSTGGKIAVALSSVFILFVILLPIYLFCLRRRRNDYDFAFSQDLSSIAAKRNRYHRQKSLILLEMETQNTNGFQSPMNPL</sequence>
<feature type="chain" id="PRO_5005528110" evidence="3">
    <location>
        <begin position="22"/>
        <end position="626"/>
    </location>
</feature>